<dbReference type="AlphaFoldDB" id="A0AAX6SPS9"/>
<keyword evidence="5" id="KW-0358">Heparin-binding</keyword>
<gene>
    <name evidence="13" type="primary">LOC101717386</name>
</gene>
<evidence type="ECO:0000256" key="5">
    <source>
        <dbReference type="ARBA" id="ARBA00022674"/>
    </source>
</evidence>
<dbReference type="SUPFAM" id="SSF57184">
    <property type="entry name" value="Growth factor receptor domain"/>
    <property type="match status" value="1"/>
</dbReference>
<dbReference type="GO" id="GO:0016055">
    <property type="term" value="P:Wnt signaling pathway"/>
    <property type="evidence" value="ECO:0007669"/>
    <property type="project" value="UniProtKB-KW"/>
</dbReference>
<accession>A0AAX6SPS9</accession>
<evidence type="ECO:0000256" key="4">
    <source>
        <dbReference type="ARBA" id="ARBA00022606"/>
    </source>
</evidence>
<dbReference type="GO" id="GO:0008201">
    <property type="term" value="F:heparin binding"/>
    <property type="evidence" value="ECO:0007669"/>
    <property type="project" value="UniProtKB-KW"/>
</dbReference>
<proteinExistence type="inferred from homology"/>
<dbReference type="Pfam" id="PF15913">
    <property type="entry name" value="Furin-like_2"/>
    <property type="match status" value="1"/>
</dbReference>
<comment type="similarity">
    <text evidence="2">Belongs to the R-spondin family.</text>
</comment>
<feature type="region of interest" description="Disordered" evidence="10">
    <location>
        <begin position="385"/>
        <end position="431"/>
    </location>
</feature>
<dbReference type="SMART" id="SM00209">
    <property type="entry name" value="TSP1"/>
    <property type="match status" value="1"/>
</dbReference>
<dbReference type="RefSeq" id="XP_021110526.1">
    <property type="nucleotide sequence ID" value="XM_021254867.1"/>
</dbReference>
<evidence type="ECO:0000256" key="3">
    <source>
        <dbReference type="ARBA" id="ARBA00022525"/>
    </source>
</evidence>
<dbReference type="InterPro" id="IPR051514">
    <property type="entry name" value="R-spondin"/>
</dbReference>
<dbReference type="GO" id="GO:0030177">
    <property type="term" value="P:positive regulation of Wnt signaling pathway"/>
    <property type="evidence" value="ECO:0007669"/>
    <property type="project" value="UniProtKB-ARBA"/>
</dbReference>
<evidence type="ECO:0000256" key="7">
    <source>
        <dbReference type="ARBA" id="ARBA00022729"/>
    </source>
</evidence>
<dbReference type="CDD" id="cd00064">
    <property type="entry name" value="FU"/>
    <property type="match status" value="1"/>
</dbReference>
<protein>
    <submittedName>
        <fullName evidence="13">Uncharacterized protein LOC101717386</fullName>
    </submittedName>
</protein>
<dbReference type="PROSITE" id="PS50092">
    <property type="entry name" value="TSP1"/>
    <property type="match status" value="1"/>
</dbReference>
<feature type="compositionally biased region" description="Basic residues" evidence="10">
    <location>
        <begin position="401"/>
        <end position="414"/>
    </location>
</feature>
<keyword evidence="12" id="KW-1185">Reference proteome</keyword>
<keyword evidence="4" id="KW-0716">Sensory transduction</keyword>
<dbReference type="GO" id="GO:0005576">
    <property type="term" value="C:extracellular region"/>
    <property type="evidence" value="ECO:0007669"/>
    <property type="project" value="UniProtKB-SubCell"/>
</dbReference>
<feature type="region of interest" description="Disordered" evidence="10">
    <location>
        <begin position="152"/>
        <end position="172"/>
    </location>
</feature>
<dbReference type="InterPro" id="IPR006212">
    <property type="entry name" value="Furin_repeat"/>
</dbReference>
<keyword evidence="3" id="KW-0964">Secreted</keyword>
<evidence type="ECO:0000259" key="11">
    <source>
        <dbReference type="Pfam" id="PF15913"/>
    </source>
</evidence>
<dbReference type="PANTHER" id="PTHR46987:SF6">
    <property type="entry name" value="R-SPONDIN-4"/>
    <property type="match status" value="1"/>
</dbReference>
<dbReference type="GeneID" id="101717386"/>
<dbReference type="InterPro" id="IPR009030">
    <property type="entry name" value="Growth_fac_rcpt_cys_sf"/>
</dbReference>
<dbReference type="FunFam" id="2.10.220.10:FF:000012">
    <property type="entry name" value="R-spondin 4"/>
    <property type="match status" value="1"/>
</dbReference>
<dbReference type="InterPro" id="IPR043601">
    <property type="entry name" value="Rspo_Fu-CRD_dom"/>
</dbReference>
<evidence type="ECO:0000256" key="10">
    <source>
        <dbReference type="SAM" id="MobiDB-lite"/>
    </source>
</evidence>
<feature type="domain" description="R-spondin Fu-CRD" evidence="11">
    <location>
        <begin position="233"/>
        <end position="333"/>
    </location>
</feature>
<evidence type="ECO:0000256" key="9">
    <source>
        <dbReference type="ARBA" id="ARBA00023180"/>
    </source>
</evidence>
<evidence type="ECO:0000256" key="6">
    <source>
        <dbReference type="ARBA" id="ARBA00022687"/>
    </source>
</evidence>
<organism evidence="12 13">
    <name type="scientific">Heterocephalus glaber</name>
    <name type="common">Naked mole rat</name>
    <dbReference type="NCBI Taxonomy" id="10181"/>
    <lineage>
        <taxon>Eukaryota</taxon>
        <taxon>Metazoa</taxon>
        <taxon>Chordata</taxon>
        <taxon>Craniata</taxon>
        <taxon>Vertebrata</taxon>
        <taxon>Euteleostomi</taxon>
        <taxon>Mammalia</taxon>
        <taxon>Eutheria</taxon>
        <taxon>Euarchontoglires</taxon>
        <taxon>Glires</taxon>
        <taxon>Rodentia</taxon>
        <taxon>Hystricomorpha</taxon>
        <taxon>Bathyergidae</taxon>
        <taxon>Heterocephalus</taxon>
    </lineage>
</organism>
<keyword evidence="8" id="KW-1015">Disulfide bond</keyword>
<evidence type="ECO:0000256" key="8">
    <source>
        <dbReference type="ARBA" id="ARBA00023157"/>
    </source>
</evidence>
<keyword evidence="9" id="KW-0325">Glycoprotein</keyword>
<dbReference type="SMART" id="SM00261">
    <property type="entry name" value="FU"/>
    <property type="match status" value="2"/>
</dbReference>
<evidence type="ECO:0000313" key="12">
    <source>
        <dbReference type="Proteomes" id="UP000694906"/>
    </source>
</evidence>
<keyword evidence="7" id="KW-0732">Signal</keyword>
<dbReference type="Proteomes" id="UP000694906">
    <property type="component" value="Unplaced"/>
</dbReference>
<dbReference type="InterPro" id="IPR000884">
    <property type="entry name" value="TSP1_rpt"/>
</dbReference>
<reference evidence="13" key="1">
    <citation type="submission" date="2025-08" db="UniProtKB">
        <authorList>
            <consortium name="RefSeq"/>
        </authorList>
    </citation>
    <scope>IDENTIFICATION</scope>
</reference>
<sequence length="431" mass="46857">MRRPASPGAGAPPPPPARADNLIGQLIFVPAPPAGLCERCAGRRPGRPPGLLAQIRRPHRPPLSAPERAAPPSRTPHSQAAREQLQSQVAGALSLPIHAEEYPCHWLWRSPAIPPLDRMKGTLRPWLDCQSHGPPGAQHFASAQQVFSGGKGWGGGAEQMDWASAGSGSPGPVQVARELPASCGGLGGDPVFHDNGSGSVELLALSENQMIMKAPLPSFLVWLAVGPGLGGNCTGCVICSEENGCSTCQQRLFLLIRREGIRQYGKCVHDCPLGFFGIRGQEVNRCKKCGATCDSCFSQDFCIRCKRRFFLHKGKCLPTCPPGTLTHQSTRECQEECKLGAWGSWSPCTHDRKTCGATWGLETRVREAGLAGQEEEATCQVQSESRKCPIQRPCPGERNARQKKGRKDRRQRKDRKLERRLDGRSRQPGLQ</sequence>
<dbReference type="GO" id="GO:0060173">
    <property type="term" value="P:limb development"/>
    <property type="evidence" value="ECO:0007669"/>
    <property type="project" value="UniProtKB-ARBA"/>
</dbReference>
<name>A0AAX6SPS9_HETGA</name>
<evidence type="ECO:0000256" key="1">
    <source>
        <dbReference type="ARBA" id="ARBA00004613"/>
    </source>
</evidence>
<feature type="compositionally biased region" description="Basic and acidic residues" evidence="10">
    <location>
        <begin position="415"/>
        <end position="425"/>
    </location>
</feature>
<feature type="region of interest" description="Disordered" evidence="10">
    <location>
        <begin position="40"/>
        <end position="85"/>
    </location>
</feature>
<comment type="subcellular location">
    <subcellularLocation>
        <location evidence="1">Secreted</location>
    </subcellularLocation>
</comment>
<dbReference type="Gene3D" id="2.10.220.10">
    <property type="entry name" value="Hormone Receptor, Insulin-like Growth Factor Receptor 1, Chain A, domain 2"/>
    <property type="match status" value="1"/>
</dbReference>
<evidence type="ECO:0000256" key="2">
    <source>
        <dbReference type="ARBA" id="ARBA00007308"/>
    </source>
</evidence>
<dbReference type="PANTHER" id="PTHR46987">
    <property type="entry name" value="NEUROHYPOPHYSIAL HORMONES, N-TERMINAL DOMAIN CONTAINING PROTEIN"/>
    <property type="match status" value="1"/>
</dbReference>
<keyword evidence="6" id="KW-0879">Wnt signaling pathway</keyword>
<evidence type="ECO:0000313" key="13">
    <source>
        <dbReference type="RefSeq" id="XP_021110526.1"/>
    </source>
</evidence>
<feature type="region of interest" description="Disordered" evidence="10">
    <location>
        <begin position="1"/>
        <end position="20"/>
    </location>
</feature>